<evidence type="ECO:0000256" key="8">
    <source>
        <dbReference type="SAM" id="MobiDB-lite"/>
    </source>
</evidence>
<dbReference type="InterPro" id="IPR025713">
    <property type="entry name" value="MotB-like_N_dom"/>
</dbReference>
<feature type="domain" description="OmpA-like" evidence="10">
    <location>
        <begin position="156"/>
        <end position="278"/>
    </location>
</feature>
<keyword evidence="12" id="KW-1185">Reference proteome</keyword>
<protein>
    <submittedName>
        <fullName evidence="11">Motility protein B</fullName>
    </submittedName>
</protein>
<keyword evidence="4 9" id="KW-0812">Transmembrane</keyword>
<evidence type="ECO:0000256" key="3">
    <source>
        <dbReference type="ARBA" id="ARBA00022475"/>
    </source>
</evidence>
<dbReference type="InterPro" id="IPR036737">
    <property type="entry name" value="OmpA-like_sf"/>
</dbReference>
<dbReference type="InterPro" id="IPR006665">
    <property type="entry name" value="OmpA-like"/>
</dbReference>
<feature type="compositionally biased region" description="Polar residues" evidence="8">
    <location>
        <begin position="282"/>
        <end position="292"/>
    </location>
</feature>
<evidence type="ECO:0000256" key="4">
    <source>
        <dbReference type="ARBA" id="ARBA00022692"/>
    </source>
</evidence>
<comment type="similarity">
    <text evidence="2">Belongs to the MotB family.</text>
</comment>
<evidence type="ECO:0000256" key="1">
    <source>
        <dbReference type="ARBA" id="ARBA00004162"/>
    </source>
</evidence>
<dbReference type="InterPro" id="IPR050330">
    <property type="entry name" value="Bact_OuterMem_StrucFunc"/>
</dbReference>
<keyword evidence="6 7" id="KW-0472">Membrane</keyword>
<dbReference type="RefSeq" id="WP_323737857.1">
    <property type="nucleotide sequence ID" value="NZ_CP112932.1"/>
</dbReference>
<keyword evidence="5 9" id="KW-1133">Transmembrane helix</keyword>
<organism evidence="11 12">
    <name type="scientific">Candidatus Trichorickettsia mobilis</name>
    <dbReference type="NCBI Taxonomy" id="1346319"/>
    <lineage>
        <taxon>Bacteria</taxon>
        <taxon>Pseudomonadati</taxon>
        <taxon>Pseudomonadota</taxon>
        <taxon>Alphaproteobacteria</taxon>
        <taxon>Rickettsiales</taxon>
        <taxon>Rickettsiaceae</taxon>
        <taxon>Rickettsieae</taxon>
        <taxon>Candidatus Trichorickettsia</taxon>
    </lineage>
</organism>
<feature type="region of interest" description="Disordered" evidence="8">
    <location>
        <begin position="282"/>
        <end position="301"/>
    </location>
</feature>
<evidence type="ECO:0000256" key="5">
    <source>
        <dbReference type="ARBA" id="ARBA00022989"/>
    </source>
</evidence>
<evidence type="ECO:0000256" key="7">
    <source>
        <dbReference type="PROSITE-ProRule" id="PRU00473"/>
    </source>
</evidence>
<evidence type="ECO:0000256" key="9">
    <source>
        <dbReference type="SAM" id="Phobius"/>
    </source>
</evidence>
<feature type="transmembrane region" description="Helical" evidence="9">
    <location>
        <begin position="31"/>
        <end position="50"/>
    </location>
</feature>
<sequence>MSKSKSNVTIIYRRKLVDKSPTYKRTGTWKVAYADFITAMMAFFLMLWLLSVTPENTLQGVAQYFAVVRSDTEKTGGEGGGNDINLDDGMVGPTSASSSLVNGSPSRGRRINQQDSGMMSDVEKQHFLDIMNTIQKNVEIQDYIDNISVDVTDEGLRIQIMDSDNRPVFKPNTYELQPYMNKVLSVIGKMIKDQPNYLALSGHTASVKDKDALQRTEADYWFLSAMRANEIRKFLTKNLIKDDQVARIVGRADKEPFDPKDKYSPKNIRVSITLLNSSAVSRFQQSAPTGSSAPAGKQKNK</sequence>
<evidence type="ECO:0000259" key="10">
    <source>
        <dbReference type="PROSITE" id="PS51123"/>
    </source>
</evidence>
<evidence type="ECO:0000313" key="11">
    <source>
        <dbReference type="EMBL" id="WPY01046.1"/>
    </source>
</evidence>
<dbReference type="PANTHER" id="PTHR30329:SF21">
    <property type="entry name" value="LIPOPROTEIN YIAD-RELATED"/>
    <property type="match status" value="1"/>
</dbReference>
<accession>A0ABZ0UU70</accession>
<dbReference type="SUPFAM" id="SSF103088">
    <property type="entry name" value="OmpA-like"/>
    <property type="match status" value="1"/>
</dbReference>
<evidence type="ECO:0000256" key="6">
    <source>
        <dbReference type="ARBA" id="ARBA00023136"/>
    </source>
</evidence>
<name>A0ABZ0UU70_9RICK</name>
<gene>
    <name evidence="11" type="ORF">Trichorick_00939</name>
</gene>
<evidence type="ECO:0000313" key="12">
    <source>
        <dbReference type="Proteomes" id="UP001326613"/>
    </source>
</evidence>
<dbReference type="Proteomes" id="UP001326613">
    <property type="component" value="Chromosome"/>
</dbReference>
<dbReference type="PROSITE" id="PS51123">
    <property type="entry name" value="OMPA_2"/>
    <property type="match status" value="1"/>
</dbReference>
<dbReference type="EMBL" id="CP112932">
    <property type="protein sequence ID" value="WPY01046.1"/>
    <property type="molecule type" value="Genomic_DNA"/>
</dbReference>
<keyword evidence="3" id="KW-1003">Cell membrane</keyword>
<dbReference type="PANTHER" id="PTHR30329">
    <property type="entry name" value="STATOR ELEMENT OF FLAGELLAR MOTOR COMPLEX"/>
    <property type="match status" value="1"/>
</dbReference>
<proteinExistence type="inferred from homology"/>
<dbReference type="Pfam" id="PF13677">
    <property type="entry name" value="MotB_plug"/>
    <property type="match status" value="1"/>
</dbReference>
<reference evidence="11 12" key="1">
    <citation type="submission" date="2022-10" db="EMBL/GenBank/DDBJ databases">
        <title>Host association and intracellularity evolved multiple times independently in the Rickettsiales.</title>
        <authorList>
            <person name="Castelli M."/>
            <person name="Nardi T."/>
            <person name="Gammuto L."/>
            <person name="Bellinzona G."/>
            <person name="Sabaneyeva E."/>
            <person name="Potekhin A."/>
            <person name="Serra V."/>
            <person name="Petroni G."/>
            <person name="Sassera D."/>
        </authorList>
    </citation>
    <scope>NUCLEOTIDE SEQUENCE [LARGE SCALE GENOMIC DNA]</scope>
    <source>
        <strain evidence="11 12">Kr 154-4</strain>
    </source>
</reference>
<comment type="subcellular location">
    <subcellularLocation>
        <location evidence="1">Cell membrane</location>
        <topology evidence="1">Single-pass membrane protein</topology>
    </subcellularLocation>
</comment>
<dbReference type="Gene3D" id="3.30.1330.60">
    <property type="entry name" value="OmpA-like domain"/>
    <property type="match status" value="1"/>
</dbReference>
<dbReference type="Pfam" id="PF00691">
    <property type="entry name" value="OmpA"/>
    <property type="match status" value="1"/>
</dbReference>
<evidence type="ECO:0000256" key="2">
    <source>
        <dbReference type="ARBA" id="ARBA00008914"/>
    </source>
</evidence>